<evidence type="ECO:0000256" key="2">
    <source>
        <dbReference type="SAM" id="SignalP"/>
    </source>
</evidence>
<feature type="domain" description="SLH" evidence="3">
    <location>
        <begin position="58"/>
        <end position="121"/>
    </location>
</feature>
<evidence type="ECO:0000259" key="3">
    <source>
        <dbReference type="PROSITE" id="PS51272"/>
    </source>
</evidence>
<dbReference type="PROSITE" id="PS51272">
    <property type="entry name" value="SLH"/>
    <property type="match status" value="2"/>
</dbReference>
<dbReference type="RefSeq" id="WP_161821325.1">
    <property type="nucleotide sequence ID" value="NZ_LSRS01000002.1"/>
</dbReference>
<dbReference type="Proteomes" id="UP000798488">
    <property type="component" value="Unassembled WGS sequence"/>
</dbReference>
<evidence type="ECO:0000313" key="4">
    <source>
        <dbReference type="EMBL" id="KAF1086208.1"/>
    </source>
</evidence>
<keyword evidence="4" id="KW-0326">Glycosidase</keyword>
<keyword evidence="4" id="KW-0378">Hydrolase</keyword>
<accession>A0A9D2WSC9</accession>
<evidence type="ECO:0000256" key="1">
    <source>
        <dbReference type="ARBA" id="ARBA00022737"/>
    </source>
</evidence>
<gene>
    <name evidence="4" type="primary">xynA1_3</name>
    <name evidence="4" type="ORF">SPSYN_00949</name>
</gene>
<name>A0A9D2WSC9_9FIRM</name>
<evidence type="ECO:0000313" key="5">
    <source>
        <dbReference type="Proteomes" id="UP000798488"/>
    </source>
</evidence>
<dbReference type="PANTHER" id="PTHR43308">
    <property type="entry name" value="OUTER MEMBRANE PROTEIN ALPHA-RELATED"/>
    <property type="match status" value="1"/>
</dbReference>
<dbReference type="OrthoDB" id="1804207at2"/>
<keyword evidence="2" id="KW-0732">Signal</keyword>
<feature type="domain" description="SLH" evidence="3">
    <location>
        <begin position="180"/>
        <end position="243"/>
    </location>
</feature>
<dbReference type="InterPro" id="IPR051465">
    <property type="entry name" value="Cell_Envelope_Struct_Comp"/>
</dbReference>
<keyword evidence="1" id="KW-0677">Repeat</keyword>
<dbReference type="InterPro" id="IPR001119">
    <property type="entry name" value="SLH_dom"/>
</dbReference>
<dbReference type="GO" id="GO:0031176">
    <property type="term" value="F:endo-1,4-beta-xylanase activity"/>
    <property type="evidence" value="ECO:0007669"/>
    <property type="project" value="UniProtKB-EC"/>
</dbReference>
<dbReference type="PANTHER" id="PTHR43308:SF5">
    <property type="entry name" value="S-LAYER PROTEIN _ PEPTIDOGLYCAN ENDO-BETA-N-ACETYLGLUCOSAMINIDASE"/>
    <property type="match status" value="1"/>
</dbReference>
<feature type="signal peptide" evidence="2">
    <location>
        <begin position="1"/>
        <end position="24"/>
    </location>
</feature>
<reference evidence="4" key="1">
    <citation type="submission" date="2016-02" db="EMBL/GenBank/DDBJ databases">
        <title>Draft Genome Sequence of Sporotomaculum syntrophicum Strain FB, a Syntrophic Benzoate Degrader.</title>
        <authorList>
            <person name="Nobu M.K."/>
            <person name="Narihiro T."/>
            <person name="Qiu Y.-L."/>
            <person name="Ohashi A."/>
            <person name="Liu W.-T."/>
            <person name="Yuji S."/>
        </authorList>
    </citation>
    <scope>NUCLEOTIDE SEQUENCE</scope>
    <source>
        <strain evidence="4">FB</strain>
    </source>
</reference>
<protein>
    <submittedName>
        <fullName evidence="4">Endo-1,4-beta-xylanase A</fullName>
        <ecNumber evidence="4">3.2.1.8</ecNumber>
    </submittedName>
</protein>
<dbReference type="EC" id="3.2.1.8" evidence="4"/>
<proteinExistence type="predicted"/>
<sequence length="468" mass="53770">MKKFFTIMLVMLLTTALSTGAAWAKSGNAKKDKTKPKAQTVQMYKMQYKAMVDGKISAKGTKFRDTKNHWGSASIQRMADMELFKGYDDGTFKPNKNMSQAEMIALLMRLADNDSNDKKDTTYSENLREVPSWARDSVKKAINLKILNLNRFNSAQQASRAQTCVIFAKVLALTPVDIDKVNFKDKILISKDDLGYILAMYQAGYIKGAPGNYFLPNNYITRAEMATILERILKDLKEDEDDVDEEDNTDLTDLENELLDEYSEIEEVPVENIKLSGDEDRLDVEIEVELDEYKDEWSDLNNRDIKDYLTNLVDEIQDELDEDTIVRGKIINIDKDDVLVKFTKYGTGNLIVNYYDDNVNDINDVEDELKGNEYNVSNIDFKITSINYDENDEVTVVLKSREYISANEWDDLNNRAIEDDVRTMCKELAEAFQDDADAEPEIVHVKLYNIYSYFLASYDFDVENETLD</sequence>
<comment type="caution">
    <text evidence="4">The sequence shown here is derived from an EMBL/GenBank/DDBJ whole genome shotgun (WGS) entry which is preliminary data.</text>
</comment>
<organism evidence="4 5">
    <name type="scientific">Sporotomaculum syntrophicum</name>
    <dbReference type="NCBI Taxonomy" id="182264"/>
    <lineage>
        <taxon>Bacteria</taxon>
        <taxon>Bacillati</taxon>
        <taxon>Bacillota</taxon>
        <taxon>Clostridia</taxon>
        <taxon>Eubacteriales</taxon>
        <taxon>Desulfallaceae</taxon>
        <taxon>Sporotomaculum</taxon>
    </lineage>
</organism>
<keyword evidence="5" id="KW-1185">Reference proteome</keyword>
<feature type="chain" id="PRO_5038548548" evidence="2">
    <location>
        <begin position="25"/>
        <end position="468"/>
    </location>
</feature>
<dbReference type="EMBL" id="LSRS01000002">
    <property type="protein sequence ID" value="KAF1086208.1"/>
    <property type="molecule type" value="Genomic_DNA"/>
</dbReference>
<dbReference type="AlphaFoldDB" id="A0A9D2WSC9"/>
<dbReference type="Pfam" id="PF00395">
    <property type="entry name" value="SLH"/>
    <property type="match status" value="2"/>
</dbReference>